<dbReference type="AlphaFoldDB" id="A0A6H5HEG3"/>
<protein>
    <submittedName>
        <fullName evidence="2">Uncharacterized protein</fullName>
    </submittedName>
</protein>
<accession>A0A6H5HEG3</accession>
<name>A0A6H5HEG3_9HEMI</name>
<proteinExistence type="predicted"/>
<dbReference type="EMBL" id="CADCXU010028020">
    <property type="protein sequence ID" value="CAB0014529.1"/>
    <property type="molecule type" value="Genomic_DNA"/>
</dbReference>
<dbReference type="InterPro" id="IPR011047">
    <property type="entry name" value="Quinoprotein_ADH-like_sf"/>
</dbReference>
<evidence type="ECO:0000313" key="2">
    <source>
        <dbReference type="EMBL" id="CAB0014529.1"/>
    </source>
</evidence>
<keyword evidence="3" id="KW-1185">Reference proteome</keyword>
<dbReference type="OrthoDB" id="6262491at2759"/>
<evidence type="ECO:0000256" key="1">
    <source>
        <dbReference type="SAM" id="MobiDB-lite"/>
    </source>
</evidence>
<reference evidence="2 3" key="1">
    <citation type="submission" date="2020-02" db="EMBL/GenBank/DDBJ databases">
        <authorList>
            <person name="Ferguson B K."/>
        </authorList>
    </citation>
    <scope>NUCLEOTIDE SEQUENCE [LARGE SCALE GENOMIC DNA]</scope>
</reference>
<dbReference type="Proteomes" id="UP000479000">
    <property type="component" value="Unassembled WGS sequence"/>
</dbReference>
<organism evidence="2 3">
    <name type="scientific">Nesidiocoris tenuis</name>
    <dbReference type="NCBI Taxonomy" id="355587"/>
    <lineage>
        <taxon>Eukaryota</taxon>
        <taxon>Metazoa</taxon>
        <taxon>Ecdysozoa</taxon>
        <taxon>Arthropoda</taxon>
        <taxon>Hexapoda</taxon>
        <taxon>Insecta</taxon>
        <taxon>Pterygota</taxon>
        <taxon>Neoptera</taxon>
        <taxon>Paraneoptera</taxon>
        <taxon>Hemiptera</taxon>
        <taxon>Heteroptera</taxon>
        <taxon>Panheteroptera</taxon>
        <taxon>Cimicomorpha</taxon>
        <taxon>Miridae</taxon>
        <taxon>Dicyphina</taxon>
        <taxon>Nesidiocoris</taxon>
    </lineage>
</organism>
<dbReference type="Gene3D" id="2.130.10.10">
    <property type="entry name" value="YVTN repeat-like/Quinoprotein amine dehydrogenase"/>
    <property type="match status" value="1"/>
</dbReference>
<dbReference type="SUPFAM" id="SSF50998">
    <property type="entry name" value="Quinoprotein alcohol dehydrogenase-like"/>
    <property type="match status" value="1"/>
</dbReference>
<dbReference type="InterPro" id="IPR001680">
    <property type="entry name" value="WD40_rpt"/>
</dbReference>
<gene>
    <name evidence="2" type="ORF">NTEN_LOCUS18955</name>
</gene>
<dbReference type="SMART" id="SM00320">
    <property type="entry name" value="WD40"/>
    <property type="match status" value="1"/>
</dbReference>
<dbReference type="InterPro" id="IPR015943">
    <property type="entry name" value="WD40/YVTN_repeat-like_dom_sf"/>
</dbReference>
<feature type="region of interest" description="Disordered" evidence="1">
    <location>
        <begin position="1"/>
        <end position="25"/>
    </location>
</feature>
<evidence type="ECO:0000313" key="3">
    <source>
        <dbReference type="Proteomes" id="UP000479000"/>
    </source>
</evidence>
<sequence>MNSKTGTTRRSTDTRNSIKSTRKSQKCRGWIDGGAEFSAVSNRKKFLGRLQWFIIEQTRMAVRTSMEVSRVLYESRHAFNLKMIWTQDLDHVATIDAHPVNVYSLAVLGDTLYSCSNDGTLKAWNWGTWDLKKTILEKQQNDIIKVYTDDDKLYASNDQGEVSRVGKGPILVLDDGFGKIDDHEDSAVVRVKSLTCAWIGINTELHEQLTASYYLHEDIADLLIIGSLVFNARNVDVSVTEMMGRTSSFTNPVKINPHSSKPNDQSVVRKILFFLTSPM</sequence>
<feature type="compositionally biased region" description="Polar residues" evidence="1">
    <location>
        <begin position="1"/>
        <end position="19"/>
    </location>
</feature>